<proteinExistence type="predicted"/>
<dbReference type="Pfam" id="PF14100">
    <property type="entry name" value="DUF6807"/>
    <property type="match status" value="1"/>
</dbReference>
<dbReference type="RefSeq" id="WP_150075561.1">
    <property type="nucleotide sequence ID" value="NZ_VWOX01000003.1"/>
</dbReference>
<dbReference type="Proteomes" id="UP000324479">
    <property type="component" value="Unassembled WGS sequence"/>
</dbReference>
<evidence type="ECO:0000313" key="1">
    <source>
        <dbReference type="EMBL" id="KAA5545290.1"/>
    </source>
</evidence>
<organism evidence="1 2">
    <name type="scientific">Roseiconus nitratireducens</name>
    <dbReference type="NCBI Taxonomy" id="2605748"/>
    <lineage>
        <taxon>Bacteria</taxon>
        <taxon>Pseudomonadati</taxon>
        <taxon>Planctomycetota</taxon>
        <taxon>Planctomycetia</taxon>
        <taxon>Pirellulales</taxon>
        <taxon>Pirellulaceae</taxon>
        <taxon>Roseiconus</taxon>
    </lineage>
</organism>
<name>A0A5M6DG58_9BACT</name>
<keyword evidence="2" id="KW-1185">Reference proteome</keyword>
<evidence type="ECO:0000313" key="2">
    <source>
        <dbReference type="Proteomes" id="UP000324479"/>
    </source>
</evidence>
<comment type="caution">
    <text evidence="1">The sequence shown here is derived from an EMBL/GenBank/DDBJ whole genome shotgun (WGS) entry which is preliminary data.</text>
</comment>
<dbReference type="EMBL" id="VWOX01000003">
    <property type="protein sequence ID" value="KAA5545290.1"/>
    <property type="molecule type" value="Genomic_DNA"/>
</dbReference>
<evidence type="ECO:0008006" key="3">
    <source>
        <dbReference type="Google" id="ProtNLM"/>
    </source>
</evidence>
<dbReference type="InterPro" id="IPR029475">
    <property type="entry name" value="DUF6807"/>
</dbReference>
<dbReference type="AlphaFoldDB" id="A0A5M6DG58"/>
<sequence>MHHGDIPARTFHPFTVLITLLWLWVHLLVGAEGLAQTTDAVPGNAEANAAGAAVDSPGFQIDRTAEHLTVRFGESPVLRYNIVPPPAPDQAREIYERSGYIHPIFTPAGKLLTGDFAADHPHQHGLFAAWTQTTFRGKTVDFWNQQKGSGIVLHDRVISTDSQPDQAQFQVAVRHCALDKEGSSTPILDDVWTVRVGADVREGQATEYRIEFSIAQTNVTEAPLQIEEYHYGGIGFRGNNDWYSEAGAKALTKFARSERADPRPPLSVTRHRFLTSEGADRFGGNHTRPEWTELFGLVGDGLAAVRVSGSPDNADHPHPVRLHPTKPYFSISPCYLGAFQIAPGETYRASYQFVVTDRPEGSDRP</sequence>
<gene>
    <name evidence="1" type="ORF">FYK55_06440</name>
</gene>
<reference evidence="1 2" key="1">
    <citation type="submission" date="2019-08" db="EMBL/GenBank/DDBJ databases">
        <authorList>
            <person name="Dhanesh K."/>
            <person name="Kumar G."/>
            <person name="Sasikala C."/>
            <person name="Venkata Ramana C."/>
        </authorList>
    </citation>
    <scope>NUCLEOTIDE SEQUENCE [LARGE SCALE GENOMIC DNA]</scope>
    <source>
        <strain evidence="1 2">JC645</strain>
    </source>
</reference>
<accession>A0A5M6DG58</accession>
<protein>
    <recommendedName>
        <fullName evidence="3">Methane monooxygenase PmoA-like</fullName>
    </recommendedName>
</protein>